<evidence type="ECO:0000256" key="2">
    <source>
        <dbReference type="SAM" id="Phobius"/>
    </source>
</evidence>
<feature type="domain" description="Peptidase M56" evidence="3">
    <location>
        <begin position="22"/>
        <end position="353"/>
    </location>
</feature>
<dbReference type="CDD" id="cd07341">
    <property type="entry name" value="M56_BlaR1_MecR1_like"/>
    <property type="match status" value="1"/>
</dbReference>
<feature type="transmembrane region" description="Helical" evidence="2">
    <location>
        <begin position="369"/>
        <end position="387"/>
    </location>
</feature>
<feature type="transmembrane region" description="Helical" evidence="2">
    <location>
        <begin position="48"/>
        <end position="70"/>
    </location>
</feature>
<dbReference type="Pfam" id="PF13620">
    <property type="entry name" value="CarboxypepD_reg"/>
    <property type="match status" value="1"/>
</dbReference>
<dbReference type="InterPro" id="IPR008756">
    <property type="entry name" value="Peptidase_M56"/>
</dbReference>
<evidence type="ECO:0000313" key="5">
    <source>
        <dbReference type="Proteomes" id="UP000322887"/>
    </source>
</evidence>
<reference evidence="4 5" key="1">
    <citation type="submission" date="2019-08" db="EMBL/GenBank/DDBJ databases">
        <title>Deep-cultivation of Planctomycetes and their phenomic and genomic characterization uncovers novel biology.</title>
        <authorList>
            <person name="Wiegand S."/>
            <person name="Jogler M."/>
            <person name="Boedeker C."/>
            <person name="Pinto D."/>
            <person name="Vollmers J."/>
            <person name="Rivas-Marin E."/>
            <person name="Kohn T."/>
            <person name="Peeters S.H."/>
            <person name="Heuer A."/>
            <person name="Rast P."/>
            <person name="Oberbeckmann S."/>
            <person name="Bunk B."/>
            <person name="Jeske O."/>
            <person name="Meyerdierks A."/>
            <person name="Storesund J.E."/>
            <person name="Kallscheuer N."/>
            <person name="Luecker S."/>
            <person name="Lage O.M."/>
            <person name="Pohl T."/>
            <person name="Merkel B.J."/>
            <person name="Hornburger P."/>
            <person name="Mueller R.-W."/>
            <person name="Bruemmer F."/>
            <person name="Labrenz M."/>
            <person name="Spormann A.M."/>
            <person name="Op den Camp H."/>
            <person name="Overmann J."/>
            <person name="Amann R."/>
            <person name="Jetten M.S.M."/>
            <person name="Mascher T."/>
            <person name="Medema M.H."/>
            <person name="Devos D.P."/>
            <person name="Kaster A.-K."/>
            <person name="Ovreas L."/>
            <person name="Rohde M."/>
            <person name="Galperin M.Y."/>
            <person name="Jogler C."/>
        </authorList>
    </citation>
    <scope>NUCLEOTIDE SEQUENCE [LARGE SCALE GENOMIC DNA]</scope>
    <source>
        <strain evidence="4 5">DSM 8797</strain>
    </source>
</reference>
<dbReference type="PANTHER" id="PTHR34978">
    <property type="entry name" value="POSSIBLE SENSOR-TRANSDUCER PROTEIN BLAR"/>
    <property type="match status" value="1"/>
</dbReference>
<dbReference type="InterPro" id="IPR013784">
    <property type="entry name" value="Carb-bd-like_fold"/>
</dbReference>
<dbReference type="Gene3D" id="3.30.2010.10">
    <property type="entry name" value="Metalloproteases ('zincins'), catalytic domain"/>
    <property type="match status" value="1"/>
</dbReference>
<accession>A0ABX5YF01</accession>
<dbReference type="RefSeq" id="WP_002648134.1">
    <property type="nucleotide sequence ID" value="NZ_CP042910.1"/>
</dbReference>
<keyword evidence="2" id="KW-1133">Transmembrane helix</keyword>
<feature type="compositionally biased region" description="Polar residues" evidence="1">
    <location>
        <begin position="391"/>
        <end position="407"/>
    </location>
</feature>
<sequence>MIWNTLLDPALSGRLCLTLLHSIWQVSLLIGVLWLVERCWQKNNVERYYVLYVTALLFAVLALPVTFALVDQTPTEPVAARVTPARTEALPSLADMRPVAPVQTSPVISEPLPATKSQFIEQQTTRSAIDLFPEDSKASPARRSQVWLWLAPWIVACYVAGVALMLFRLLISSIRVQRLGATAERISAGPLVNSLRHLAQTWSLKVVPVLACSEQILVPRVTGILRPMILLPASAISGLTTDELELILAHELAHIRRFDLWINLLQRFTEAILFFNPALWYLNHRINMLREYCCDEMTCQLKLDSTSTFESRVNYATALLHVAELAKRSMSSNDLTTLAASGKSPSEIRRRVARLFGESLQEPLPVSRGGLCGLLILGAALAIVGLISPSTAQTSTPGNEQKQQTETKPAPQKKPVLHGHITDTKGKPIPDVEVQLYSGVATRFRGQKTTTDADGKYRFDPLKTGTAIILDDTPEDKRAYQHFGVQFQHPEYVPADGQSWRDLSLQLKEPYQEEFNLKMTRGGFIKGTVVDPQTGKPMPDLDLRIGNSFFLKDKRKTFMVYATTDEAGQFTTAPLFPGKYLIEINNVHFQGRYRYPKIGSARVEADKTTELKLTSDLAKMFQDPFHITGDAVVKDGQSITGGRVEMRLVNSKNKMRNQEGVINRLDNFGLQFGPVERGEVSEKSPYGVGTHDVELFCKYQRMGYKLVSRRPSEPLRITDDPDMPFLKDGIRYIRPNESINFMLVFAPDKDMMRQFQLSVVDSAGKPVPDTTVEIRSGPAPTADQIIKGEFLRDATYGPFVKTNDKGELRFRMTHHLKRFNLSIKKPGYAPYWASWPVDSIPDKFTAMLDKGWTVGGIIVDEAGKPIAGAKVSPSVDFKKRPGDTSQLGVGTKIKTDAHGRWQFDYVPASKAEVYLSVDHPDYRPWRKRVARSEFEVKANASPTAQITLEQGLNITGSVTDEKGKPIAGALVRTKFMNDIRKATTDEFGVYLITGCEPRVTRVAVSANGRAPEVQDVRVEPDMTPVDFSLKPGGKVHVRVVDENGNGIPKARIFFQSWRGKWVNNFEFDDVNQYADENGVWEWDEAPLDSFKVDICRPGGMQLTNQKLLARKKEYVFQPPKALVISGSVVDAKTKQPVKKFRVTPGVQRDDSTSSLFWNTSYSFEASDGKYLIRITRDEPAHFVRIEADGYEVATSRAFKPDEESVPFDFALKPAKDIAATILTADGKPAAEAEIAVGIEGSQIMIKNGRIRNISTYATQFKSDAKGFFSIPPRTEPFQLIILHPDGFAHLKSEAGPIPDPVKLTPWARLEGTFRVGKDIAPHVDLTLFGNGFNLYGDKEPHIHTETETKSDENGRFVFNRVFPGKCRVGREITMMANEGTSEVTSSHREKVELFAGKTTTLNLGGTGRRIVGQLAPATGYTGRVIWNLNLLQLQGTLPPPPEPLTKAEDFKDPERYEAWRLAYEQHLQLQTDNTYFSASIGDDGAFHIDDVPPGNYDLKMWLHDNPAGKLKDVHVYVPPSDGKNATKPIDLGILTLEKK</sequence>
<evidence type="ECO:0000313" key="4">
    <source>
        <dbReference type="EMBL" id="QEG14225.1"/>
    </source>
</evidence>
<dbReference type="Pfam" id="PF05569">
    <property type="entry name" value="Peptidase_M56"/>
    <property type="match status" value="1"/>
</dbReference>
<protein>
    <submittedName>
        <fullName evidence="4">Regulatory protein BlaR1</fullName>
    </submittedName>
</protein>
<dbReference type="Gene3D" id="2.60.40.10">
    <property type="entry name" value="Immunoglobulins"/>
    <property type="match status" value="1"/>
</dbReference>
<dbReference type="EMBL" id="CP042910">
    <property type="protein sequence ID" value="QEG14225.1"/>
    <property type="molecule type" value="Genomic_DNA"/>
</dbReference>
<evidence type="ECO:0000256" key="1">
    <source>
        <dbReference type="SAM" id="MobiDB-lite"/>
    </source>
</evidence>
<dbReference type="InterPro" id="IPR052173">
    <property type="entry name" value="Beta-lactam_resp_regulator"/>
</dbReference>
<keyword evidence="2" id="KW-0812">Transmembrane</keyword>
<dbReference type="SUPFAM" id="SSF49452">
    <property type="entry name" value="Starch-binding domain-like"/>
    <property type="match status" value="1"/>
</dbReference>
<keyword evidence="5" id="KW-1185">Reference proteome</keyword>
<dbReference type="PANTHER" id="PTHR34978:SF3">
    <property type="entry name" value="SLR0241 PROTEIN"/>
    <property type="match status" value="1"/>
</dbReference>
<name>A0ABX5YF01_9PLAN</name>
<dbReference type="Proteomes" id="UP000322887">
    <property type="component" value="Chromosome"/>
</dbReference>
<keyword evidence="2" id="KW-0472">Membrane</keyword>
<feature type="region of interest" description="Disordered" evidence="1">
    <location>
        <begin position="391"/>
        <end position="425"/>
    </location>
</feature>
<proteinExistence type="predicted"/>
<feature type="transmembrane region" description="Helical" evidence="2">
    <location>
        <begin position="12"/>
        <end position="36"/>
    </location>
</feature>
<dbReference type="Gene3D" id="2.60.40.1120">
    <property type="entry name" value="Carboxypeptidase-like, regulatory domain"/>
    <property type="match status" value="4"/>
</dbReference>
<dbReference type="InterPro" id="IPR008969">
    <property type="entry name" value="CarboxyPept-like_regulatory"/>
</dbReference>
<organism evidence="4 5">
    <name type="scientific">Gimesia maris</name>
    <dbReference type="NCBI Taxonomy" id="122"/>
    <lineage>
        <taxon>Bacteria</taxon>
        <taxon>Pseudomonadati</taxon>
        <taxon>Planctomycetota</taxon>
        <taxon>Planctomycetia</taxon>
        <taxon>Planctomycetales</taxon>
        <taxon>Planctomycetaceae</taxon>
        <taxon>Gimesia</taxon>
    </lineage>
</organism>
<evidence type="ECO:0000259" key="3">
    <source>
        <dbReference type="Pfam" id="PF05569"/>
    </source>
</evidence>
<dbReference type="SUPFAM" id="SSF49464">
    <property type="entry name" value="Carboxypeptidase regulatory domain-like"/>
    <property type="match status" value="3"/>
</dbReference>
<dbReference type="GeneID" id="98644763"/>
<dbReference type="InterPro" id="IPR013783">
    <property type="entry name" value="Ig-like_fold"/>
</dbReference>
<gene>
    <name evidence="4" type="primary">blaR1_2</name>
    <name evidence="4" type="ORF">GmarT_00580</name>
</gene>
<feature type="transmembrane region" description="Helical" evidence="2">
    <location>
        <begin position="146"/>
        <end position="171"/>
    </location>
</feature>